<evidence type="ECO:0000313" key="2">
    <source>
        <dbReference type="Proteomes" id="UP001153148"/>
    </source>
</evidence>
<dbReference type="SUPFAM" id="SSF52087">
    <property type="entry name" value="CRAL/TRIO domain"/>
    <property type="match status" value="1"/>
</dbReference>
<dbReference type="SUPFAM" id="SSF46938">
    <property type="entry name" value="CRAL/TRIO N-terminal domain"/>
    <property type="match status" value="1"/>
</dbReference>
<dbReference type="EMBL" id="CAJPIN010033610">
    <property type="protein sequence ID" value="CAG2064370.1"/>
    <property type="molecule type" value="Genomic_DNA"/>
</dbReference>
<organism evidence="1 2">
    <name type="scientific">Timema podura</name>
    <name type="common">Walking stick</name>
    <dbReference type="NCBI Taxonomy" id="61482"/>
    <lineage>
        <taxon>Eukaryota</taxon>
        <taxon>Metazoa</taxon>
        <taxon>Ecdysozoa</taxon>
        <taxon>Arthropoda</taxon>
        <taxon>Hexapoda</taxon>
        <taxon>Insecta</taxon>
        <taxon>Pterygota</taxon>
        <taxon>Neoptera</taxon>
        <taxon>Polyneoptera</taxon>
        <taxon>Phasmatodea</taxon>
        <taxon>Timematodea</taxon>
        <taxon>Timematoidea</taxon>
        <taxon>Timematidae</taxon>
        <taxon>Timema</taxon>
    </lineage>
</organism>
<dbReference type="InterPro" id="IPR052578">
    <property type="entry name" value="PI_Transfer_CRAL-TRIO"/>
</dbReference>
<dbReference type="PANTHER" id="PTHR45824:SF29">
    <property type="entry name" value="GH16843P"/>
    <property type="match status" value="1"/>
</dbReference>
<comment type="caution">
    <text evidence="1">The sequence shown here is derived from an EMBL/GenBank/DDBJ whole genome shotgun (WGS) entry which is preliminary data.</text>
</comment>
<dbReference type="InterPro" id="IPR036273">
    <property type="entry name" value="CRAL/TRIO_N_dom_sf"/>
</dbReference>
<dbReference type="PANTHER" id="PTHR45824">
    <property type="entry name" value="GH16843P"/>
    <property type="match status" value="1"/>
</dbReference>
<gene>
    <name evidence="1" type="ORF">TPAB3V08_LOCUS11317</name>
</gene>
<keyword evidence="2" id="KW-1185">Reference proteome</keyword>
<reference evidence="1" key="1">
    <citation type="submission" date="2021-03" db="EMBL/GenBank/DDBJ databases">
        <authorList>
            <person name="Tran Van P."/>
        </authorList>
    </citation>
    <scope>NUCLEOTIDE SEQUENCE</scope>
</reference>
<evidence type="ECO:0000313" key="1">
    <source>
        <dbReference type="EMBL" id="CAG2064370.1"/>
    </source>
</evidence>
<evidence type="ECO:0008006" key="3">
    <source>
        <dbReference type="Google" id="ProtNLM"/>
    </source>
</evidence>
<protein>
    <recommendedName>
        <fullName evidence="3">CRAL/TRIO N-terminal domain-containing protein</fullName>
    </recommendedName>
</protein>
<dbReference type="Proteomes" id="UP001153148">
    <property type="component" value="Unassembled WGS sequence"/>
</dbReference>
<feature type="non-terminal residue" evidence="1">
    <location>
        <position position="134"/>
    </location>
</feature>
<dbReference type="Gene3D" id="3.40.525.10">
    <property type="entry name" value="CRAL-TRIO lipid binding domain"/>
    <property type="match status" value="1"/>
</dbReference>
<sequence length="134" mass="15623">MSDPTELKPVSETDLKDLKERMKLISDADPAQYHNELSLKRYLRAFKSIDAAFQAILKTNKWRSEYDIASLTEDNPIVKKHLESNKARVLRHRDMVGRPVIYIPARNHNVNERNIDELTKFIVYCLVSFSATYL</sequence>
<name>A0ABN7P988_TIMPD</name>
<dbReference type="InterPro" id="IPR036865">
    <property type="entry name" value="CRAL-TRIO_dom_sf"/>
</dbReference>
<accession>A0ABN7P988</accession>
<proteinExistence type="predicted"/>